<accession>A0ABV3F8E3</accession>
<feature type="region of interest" description="Disordered" evidence="1">
    <location>
        <begin position="262"/>
        <end position="281"/>
    </location>
</feature>
<dbReference type="Proteomes" id="UP001551658">
    <property type="component" value="Unassembled WGS sequence"/>
</dbReference>
<reference evidence="2 3" key="1">
    <citation type="submission" date="2024-06" db="EMBL/GenBank/DDBJ databases">
        <title>The Natural Products Discovery Center: Release of the First 8490 Sequenced Strains for Exploring Actinobacteria Biosynthetic Diversity.</title>
        <authorList>
            <person name="Kalkreuter E."/>
            <person name="Kautsar S.A."/>
            <person name="Yang D."/>
            <person name="Bader C.D."/>
            <person name="Teijaro C.N."/>
            <person name="Fluegel L."/>
            <person name="Davis C.M."/>
            <person name="Simpson J.R."/>
            <person name="Lauterbach L."/>
            <person name="Steele A.D."/>
            <person name="Gui C."/>
            <person name="Meng S."/>
            <person name="Li G."/>
            <person name="Viehrig K."/>
            <person name="Ye F."/>
            <person name="Su P."/>
            <person name="Kiefer A.F."/>
            <person name="Nichols A."/>
            <person name="Cepeda A.J."/>
            <person name="Yan W."/>
            <person name="Fan B."/>
            <person name="Jiang Y."/>
            <person name="Adhikari A."/>
            <person name="Zheng C.-J."/>
            <person name="Schuster L."/>
            <person name="Cowan T.M."/>
            <person name="Smanski M.J."/>
            <person name="Chevrette M.G."/>
            <person name="De Carvalho L.P.S."/>
            <person name="Shen B."/>
        </authorList>
    </citation>
    <scope>NUCLEOTIDE SEQUENCE [LARGE SCALE GENOMIC DNA]</scope>
    <source>
        <strain evidence="2 3">NPDC050671</strain>
    </source>
</reference>
<evidence type="ECO:0000313" key="2">
    <source>
        <dbReference type="EMBL" id="MEV0363981.1"/>
    </source>
</evidence>
<name>A0ABV3F8E3_9NOCA</name>
<evidence type="ECO:0000256" key="1">
    <source>
        <dbReference type="SAM" id="MobiDB-lite"/>
    </source>
</evidence>
<keyword evidence="3" id="KW-1185">Reference proteome</keyword>
<sequence length="281" mass="32363">MMRQLSTTGGEVVQFFTRGGKISKGELTWWRNRRGCGHVANAVLAHTTRTPYTIASEDILRLPTSHSLGEINRNEAQKVRSIRDWYPDFAFTHLFHFMLEDAEKAFSWEEFQEWSRSEEVRAWLWDPAQEAIGQARSEGFTQEQAENAMQWRQGLAYYSFLRELYVIAAIRERDIPLLVHPLADALFRVDAWCGNILLELYVENAQFKARKLRAQAQDRRLLQGSATVSCRAVRDRTPAHLWQCSRTGPGAARSVLSPIEMRDRPLTRLDGSSDDRGAKRH</sequence>
<proteinExistence type="predicted"/>
<comment type="caution">
    <text evidence="2">The sequence shown here is derived from an EMBL/GenBank/DDBJ whole genome shotgun (WGS) entry which is preliminary data.</text>
</comment>
<gene>
    <name evidence="2" type="ORF">AB0H72_14885</name>
</gene>
<protein>
    <submittedName>
        <fullName evidence="2">Uncharacterized protein</fullName>
    </submittedName>
</protein>
<organism evidence="2 3">
    <name type="scientific">Nocardia fusca</name>
    <dbReference type="NCBI Taxonomy" id="941183"/>
    <lineage>
        <taxon>Bacteria</taxon>
        <taxon>Bacillati</taxon>
        <taxon>Actinomycetota</taxon>
        <taxon>Actinomycetes</taxon>
        <taxon>Mycobacteriales</taxon>
        <taxon>Nocardiaceae</taxon>
        <taxon>Nocardia</taxon>
    </lineage>
</organism>
<evidence type="ECO:0000313" key="3">
    <source>
        <dbReference type="Proteomes" id="UP001551658"/>
    </source>
</evidence>
<dbReference type="RefSeq" id="WP_357978791.1">
    <property type="nucleotide sequence ID" value="NZ_JBFAIH010000007.1"/>
</dbReference>
<dbReference type="EMBL" id="JBFAIH010000007">
    <property type="protein sequence ID" value="MEV0363981.1"/>
    <property type="molecule type" value="Genomic_DNA"/>
</dbReference>